<keyword evidence="4 7" id="KW-0574">Periplasm</keyword>
<feature type="domain" description="Thioredoxin-like fold" evidence="10">
    <location>
        <begin position="165"/>
        <end position="285"/>
    </location>
</feature>
<evidence type="ECO:0000313" key="12">
    <source>
        <dbReference type="Proteomes" id="UP001501787"/>
    </source>
</evidence>
<evidence type="ECO:0000259" key="9">
    <source>
        <dbReference type="Pfam" id="PF10411"/>
    </source>
</evidence>
<evidence type="ECO:0000259" key="10">
    <source>
        <dbReference type="Pfam" id="PF13098"/>
    </source>
</evidence>
<reference evidence="11 12" key="1">
    <citation type="journal article" date="2019" name="Int. J. Syst. Evol. Microbiol.">
        <title>The Global Catalogue of Microorganisms (GCM) 10K type strain sequencing project: providing services to taxonomists for standard genome sequencing and annotation.</title>
        <authorList>
            <consortium name="The Broad Institute Genomics Platform"/>
            <consortium name="The Broad Institute Genome Sequencing Center for Infectious Disease"/>
            <person name="Wu L."/>
            <person name="Ma J."/>
        </authorList>
    </citation>
    <scope>NUCLEOTIDE SEQUENCE [LARGE SCALE GENOMIC DNA]</scope>
    <source>
        <strain evidence="11 12">JCM 16343</strain>
    </source>
</reference>
<sequence length="289" mass="30125">MMLPSFSTLSRPVLTRRLLPSLLSVALFGTLAGCSNGDTAPTNEATTQTQTDSGTKNSDAKSSDTKAAAGSDADVVKALQANLAASGLNETIVSATPTSMDGVYWVNAEGLPGFFTDKSGKHIIQGQIVSVGDGDPVDISAEFVANDAKAALATVDEKDMIIYPATGETKAAIYVFTDADCGYCRQLHSEMDDINARGIEVRYLAWPRSEQSIPKMDAIWCSEDRKAAMNQAKTGAEVAGPDCQTPVAQQLALGKSLGVRGTPAIFTEAGAQIGGYLPAAELAQAAIAN</sequence>
<dbReference type="PANTHER" id="PTHR35272:SF3">
    <property type="entry name" value="THIOL:DISULFIDE INTERCHANGE PROTEIN DSBC"/>
    <property type="match status" value="1"/>
</dbReference>
<evidence type="ECO:0000256" key="8">
    <source>
        <dbReference type="SAM" id="MobiDB-lite"/>
    </source>
</evidence>
<evidence type="ECO:0000256" key="5">
    <source>
        <dbReference type="ARBA" id="ARBA00023157"/>
    </source>
</evidence>
<dbReference type="Proteomes" id="UP001501787">
    <property type="component" value="Unassembled WGS sequence"/>
</dbReference>
<feature type="compositionally biased region" description="Polar residues" evidence="8">
    <location>
        <begin position="37"/>
        <end position="57"/>
    </location>
</feature>
<accession>A0ABN0VKA0</accession>
<feature type="domain" description="Disulphide bond isomerase DsbC/G N-terminal" evidence="9">
    <location>
        <begin position="67"/>
        <end position="133"/>
    </location>
</feature>
<protein>
    <recommendedName>
        <fullName evidence="7">Thiol:disulfide interchange protein</fullName>
    </recommendedName>
</protein>
<comment type="similarity">
    <text evidence="2 7">Belongs to the thioredoxin family. DsbC subfamily.</text>
</comment>
<comment type="subcellular location">
    <subcellularLocation>
        <location evidence="1 7">Periplasm</location>
    </subcellularLocation>
</comment>
<dbReference type="Pfam" id="PF10411">
    <property type="entry name" value="DsbC_N"/>
    <property type="match status" value="1"/>
</dbReference>
<keyword evidence="6 7" id="KW-0676">Redox-active center</keyword>
<dbReference type="Gene3D" id="3.10.450.70">
    <property type="entry name" value="Disulphide bond isomerase, DsbC/G, N-terminal"/>
    <property type="match status" value="1"/>
</dbReference>
<dbReference type="InterPro" id="IPR012336">
    <property type="entry name" value="Thioredoxin-like_fold"/>
</dbReference>
<dbReference type="EMBL" id="BAAAFR010000001">
    <property type="protein sequence ID" value="GAA0308542.1"/>
    <property type="molecule type" value="Genomic_DNA"/>
</dbReference>
<evidence type="ECO:0000256" key="6">
    <source>
        <dbReference type="ARBA" id="ARBA00023284"/>
    </source>
</evidence>
<evidence type="ECO:0000256" key="4">
    <source>
        <dbReference type="ARBA" id="ARBA00022764"/>
    </source>
</evidence>
<gene>
    <name evidence="11" type="ORF">GCM10009129_02070</name>
</gene>
<evidence type="ECO:0000256" key="1">
    <source>
        <dbReference type="ARBA" id="ARBA00004418"/>
    </source>
</evidence>
<keyword evidence="3 7" id="KW-0732">Signal</keyword>
<dbReference type="InterPro" id="IPR051470">
    <property type="entry name" value="Thiol:disulfide_interchange"/>
</dbReference>
<dbReference type="InterPro" id="IPR009094">
    <property type="entry name" value="DiS-bond_isomerase_DsbC/G_N_sf"/>
</dbReference>
<dbReference type="PANTHER" id="PTHR35272">
    <property type="entry name" value="THIOL:DISULFIDE INTERCHANGE PROTEIN DSBC-RELATED"/>
    <property type="match status" value="1"/>
</dbReference>
<dbReference type="CDD" id="cd03020">
    <property type="entry name" value="DsbA_DsbC_DsbG"/>
    <property type="match status" value="1"/>
</dbReference>
<dbReference type="InterPro" id="IPR036249">
    <property type="entry name" value="Thioredoxin-like_sf"/>
</dbReference>
<feature type="chain" id="PRO_5045007078" description="Thiol:disulfide interchange protein" evidence="7">
    <location>
        <begin position="33"/>
        <end position="289"/>
    </location>
</feature>
<dbReference type="RefSeq" id="WP_425543595.1">
    <property type="nucleotide sequence ID" value="NZ_BAAAFR010000001.1"/>
</dbReference>
<dbReference type="SUPFAM" id="SSF54423">
    <property type="entry name" value="DsbC/DsbG N-terminal domain-like"/>
    <property type="match status" value="1"/>
</dbReference>
<evidence type="ECO:0000256" key="2">
    <source>
        <dbReference type="ARBA" id="ARBA00009813"/>
    </source>
</evidence>
<dbReference type="InterPro" id="IPR033954">
    <property type="entry name" value="DiS-bond_Isoase_DsbC/G"/>
</dbReference>
<dbReference type="SUPFAM" id="SSF52833">
    <property type="entry name" value="Thioredoxin-like"/>
    <property type="match status" value="1"/>
</dbReference>
<dbReference type="Gene3D" id="3.40.30.10">
    <property type="entry name" value="Glutaredoxin"/>
    <property type="match status" value="1"/>
</dbReference>
<comment type="caution">
    <text evidence="11">The sequence shown here is derived from an EMBL/GenBank/DDBJ whole genome shotgun (WGS) entry which is preliminary data.</text>
</comment>
<organism evidence="11 12">
    <name type="scientific">Psychrobacter aestuarii</name>
    <dbReference type="NCBI Taxonomy" id="556327"/>
    <lineage>
        <taxon>Bacteria</taxon>
        <taxon>Pseudomonadati</taxon>
        <taxon>Pseudomonadota</taxon>
        <taxon>Gammaproteobacteria</taxon>
        <taxon>Moraxellales</taxon>
        <taxon>Moraxellaceae</taxon>
        <taxon>Psychrobacter</taxon>
    </lineage>
</organism>
<dbReference type="Pfam" id="PF13098">
    <property type="entry name" value="Thioredoxin_2"/>
    <property type="match status" value="1"/>
</dbReference>
<proteinExistence type="inferred from homology"/>
<keyword evidence="12" id="KW-1185">Reference proteome</keyword>
<evidence type="ECO:0000313" key="11">
    <source>
        <dbReference type="EMBL" id="GAA0308542.1"/>
    </source>
</evidence>
<name>A0ABN0VKA0_9GAMM</name>
<feature type="region of interest" description="Disordered" evidence="8">
    <location>
        <begin position="37"/>
        <end position="67"/>
    </location>
</feature>
<evidence type="ECO:0000256" key="7">
    <source>
        <dbReference type="RuleBase" id="RU364038"/>
    </source>
</evidence>
<feature type="signal peptide" evidence="7">
    <location>
        <begin position="1"/>
        <end position="32"/>
    </location>
</feature>
<evidence type="ECO:0000256" key="3">
    <source>
        <dbReference type="ARBA" id="ARBA00022729"/>
    </source>
</evidence>
<comment type="function">
    <text evidence="7">Required for disulfide bond formation in some periplasmic proteins. Acts by transferring its disulfide bond to other proteins and is reduced in the process.</text>
</comment>
<keyword evidence="5" id="KW-1015">Disulfide bond</keyword>
<dbReference type="InterPro" id="IPR018950">
    <property type="entry name" value="DiS-bond_isomerase_DsbC/G_N"/>
</dbReference>